<evidence type="ECO:0000313" key="2">
    <source>
        <dbReference type="EMBL" id="REK91917.1"/>
    </source>
</evidence>
<keyword evidence="3" id="KW-1185">Reference proteome</keyword>
<feature type="signal peptide" evidence="1">
    <location>
        <begin position="1"/>
        <end position="26"/>
    </location>
</feature>
<evidence type="ECO:0000313" key="3">
    <source>
        <dbReference type="Proteomes" id="UP000262477"/>
    </source>
</evidence>
<dbReference type="OrthoDB" id="4239815at2"/>
<feature type="chain" id="PRO_5039048227" evidence="1">
    <location>
        <begin position="27"/>
        <end position="64"/>
    </location>
</feature>
<dbReference type="RefSeq" id="WP_128502937.1">
    <property type="nucleotide sequence ID" value="NZ_QUAC01000014.1"/>
</dbReference>
<accession>A0A371QB68</accession>
<dbReference type="EMBL" id="QUAC01000014">
    <property type="protein sequence ID" value="REK91917.1"/>
    <property type="molecule type" value="Genomic_DNA"/>
</dbReference>
<name>A0A371QB68_STRIH</name>
<dbReference type="Proteomes" id="UP000262477">
    <property type="component" value="Unassembled WGS sequence"/>
</dbReference>
<organism evidence="2 3">
    <name type="scientific">Streptomyces inhibens</name>
    <dbReference type="NCBI Taxonomy" id="2293571"/>
    <lineage>
        <taxon>Bacteria</taxon>
        <taxon>Bacillati</taxon>
        <taxon>Actinomycetota</taxon>
        <taxon>Actinomycetes</taxon>
        <taxon>Kitasatosporales</taxon>
        <taxon>Streptomycetaceae</taxon>
        <taxon>Streptomyces</taxon>
    </lineage>
</organism>
<sequence>MNGVGAKARWLARMAVSTVCVGAVMAGGAPTAFVGAAGRNNRTCVAVVGSGLRVESVSASTTWR</sequence>
<protein>
    <submittedName>
        <fullName evidence="2">Uncharacterized protein</fullName>
    </submittedName>
</protein>
<comment type="caution">
    <text evidence="2">The sequence shown here is derived from an EMBL/GenBank/DDBJ whole genome shotgun (WGS) entry which is preliminary data.</text>
</comment>
<gene>
    <name evidence="2" type="ORF">DY245_02475</name>
</gene>
<keyword evidence="1" id="KW-0732">Signal</keyword>
<reference evidence="2 3" key="1">
    <citation type="submission" date="2018-08" db="EMBL/GenBank/DDBJ databases">
        <title>Streptomyces NEAU-D10 sp. nov., a novel Actinomycete isolated from soil.</title>
        <authorList>
            <person name="Jin L."/>
        </authorList>
    </citation>
    <scope>NUCLEOTIDE SEQUENCE [LARGE SCALE GENOMIC DNA]</scope>
    <source>
        <strain evidence="2 3">NEAU-D10</strain>
    </source>
</reference>
<evidence type="ECO:0000256" key="1">
    <source>
        <dbReference type="SAM" id="SignalP"/>
    </source>
</evidence>
<proteinExistence type="predicted"/>
<dbReference type="AlphaFoldDB" id="A0A371QB68"/>